<dbReference type="InterPro" id="IPR024224">
    <property type="entry name" value="DENND6"/>
</dbReference>
<dbReference type="VEuPathDB" id="FungiDB:PV09_03370"/>
<protein>
    <recommendedName>
        <fullName evidence="3">UDENN domain-containing protein</fullName>
    </recommendedName>
</protein>
<name>A0A0D1XS21_9PEZI</name>
<dbReference type="GO" id="GO:0005085">
    <property type="term" value="F:guanyl-nucleotide exchange factor activity"/>
    <property type="evidence" value="ECO:0007669"/>
    <property type="project" value="InterPro"/>
</dbReference>
<dbReference type="Proteomes" id="UP000053259">
    <property type="component" value="Unassembled WGS sequence"/>
</dbReference>
<evidence type="ECO:0000313" key="4">
    <source>
        <dbReference type="EMBL" id="KIW05486.1"/>
    </source>
</evidence>
<dbReference type="PANTHER" id="PTHR13677">
    <property type="entry name" value="LD41638P"/>
    <property type="match status" value="1"/>
</dbReference>
<comment type="similarity">
    <text evidence="1">Belongs to the DENND6 family.</text>
</comment>
<keyword evidence="5" id="KW-1185">Reference proteome</keyword>
<dbReference type="PANTHER" id="PTHR13677:SF0">
    <property type="entry name" value="LD41638P"/>
    <property type="match status" value="1"/>
</dbReference>
<dbReference type="AlphaFoldDB" id="A0A0D1XS21"/>
<dbReference type="GeneID" id="27311343"/>
<evidence type="ECO:0000256" key="2">
    <source>
        <dbReference type="SAM" id="MobiDB-lite"/>
    </source>
</evidence>
<proteinExistence type="inferred from homology"/>
<reference evidence="4 5" key="1">
    <citation type="submission" date="2015-01" db="EMBL/GenBank/DDBJ databases">
        <title>The Genome Sequence of Ochroconis gallopava CBS43764.</title>
        <authorList>
            <consortium name="The Broad Institute Genomics Platform"/>
            <person name="Cuomo C."/>
            <person name="de Hoog S."/>
            <person name="Gorbushina A."/>
            <person name="Stielow B."/>
            <person name="Teixiera M."/>
            <person name="Abouelleil A."/>
            <person name="Chapman S.B."/>
            <person name="Priest M."/>
            <person name="Young S.K."/>
            <person name="Wortman J."/>
            <person name="Nusbaum C."/>
            <person name="Birren B."/>
        </authorList>
    </citation>
    <scope>NUCLEOTIDE SEQUENCE [LARGE SCALE GENOMIC DNA]</scope>
    <source>
        <strain evidence="4 5">CBS 43764</strain>
    </source>
</reference>
<evidence type="ECO:0000313" key="5">
    <source>
        <dbReference type="Proteomes" id="UP000053259"/>
    </source>
</evidence>
<sequence length="524" mass="58681">MEKLKRVLHPRRESAQIGLDSADEPISIDWLAFRQWAICFVVCNFNVDVGPEVEILYPPDTAISPSDLTAICFNSFPERHDNDPLEVSNGGTSGRQARKSTELAFNFSIRNNSPDLKLYSPAAPHGSANTLFGSCLFRSEFDSQTKRSFNQKSLVLISNHNFAAFHLRLLRILTEFGVISDPSKLEAASSEIAQWPAPTVGHQDLPFLGYLLQLEITPHRAFHLQGLTPPHIYAYEPTGSWDLLLQHMHSIGELYIAFERLFLCESIVVYARSPQLCSEGVSCLADLIAPVPYAGVRKPYLTMQSEFFSQDKTVPQRFLIGITNPFLLKRLTSAAKEAGQPLYILQLKDTPGPVQLKGSRSHRGKSRGSELDIPGGLDPQEPVKRYLKSDHDFLNTVDLTLKHPDPTVAPIGPFLRRHFADLTGQILQPLNRFLTTEMTSTPLSPGGNPRYANFSQKDFLHSLSKHGTLAKFRGQTPLQAHRLRDGFYEQFVRSPNFYSYLEMRVTLDSEARAGLLRGNAVIVP</sequence>
<evidence type="ECO:0000256" key="1">
    <source>
        <dbReference type="ARBA" id="ARBA00007159"/>
    </source>
</evidence>
<gene>
    <name evidence="4" type="ORF">PV09_03370</name>
</gene>
<dbReference type="OrthoDB" id="10265409at2759"/>
<evidence type="ECO:0000259" key="3">
    <source>
        <dbReference type="PROSITE" id="PS50211"/>
    </source>
</evidence>
<dbReference type="RefSeq" id="XP_016215355.1">
    <property type="nucleotide sequence ID" value="XM_016356562.1"/>
</dbReference>
<dbReference type="HOGENOM" id="CLU_534259_0_0_1"/>
<dbReference type="InParanoid" id="A0A0D1XS21"/>
<dbReference type="PROSITE" id="PS50211">
    <property type="entry name" value="DENN"/>
    <property type="match status" value="1"/>
</dbReference>
<dbReference type="GO" id="GO:0055037">
    <property type="term" value="C:recycling endosome"/>
    <property type="evidence" value="ECO:0007669"/>
    <property type="project" value="TreeGrafter"/>
</dbReference>
<feature type="region of interest" description="Disordered" evidence="2">
    <location>
        <begin position="353"/>
        <end position="380"/>
    </location>
</feature>
<organism evidence="4 5">
    <name type="scientific">Verruconis gallopava</name>
    <dbReference type="NCBI Taxonomy" id="253628"/>
    <lineage>
        <taxon>Eukaryota</taxon>
        <taxon>Fungi</taxon>
        <taxon>Dikarya</taxon>
        <taxon>Ascomycota</taxon>
        <taxon>Pezizomycotina</taxon>
        <taxon>Dothideomycetes</taxon>
        <taxon>Pleosporomycetidae</taxon>
        <taxon>Venturiales</taxon>
        <taxon>Sympoventuriaceae</taxon>
        <taxon>Verruconis</taxon>
    </lineage>
</organism>
<dbReference type="InterPro" id="IPR037516">
    <property type="entry name" value="Tripartite_DENN"/>
</dbReference>
<accession>A0A0D1XS21</accession>
<dbReference type="EMBL" id="KN847537">
    <property type="protein sequence ID" value="KIW05486.1"/>
    <property type="molecule type" value="Genomic_DNA"/>
</dbReference>
<feature type="domain" description="UDENN" evidence="3">
    <location>
        <begin position="38"/>
        <end position="514"/>
    </location>
</feature>